<evidence type="ECO:0000259" key="2">
    <source>
        <dbReference type="PROSITE" id="PS50110"/>
    </source>
</evidence>
<name>A0A4V3JXF6_9LEPT</name>
<dbReference type="RefSeq" id="WP_135762734.1">
    <property type="nucleotide sequence ID" value="NZ_RQHV01000007.1"/>
</dbReference>
<dbReference type="SMART" id="SM00448">
    <property type="entry name" value="REC"/>
    <property type="match status" value="1"/>
</dbReference>
<evidence type="ECO:0000256" key="1">
    <source>
        <dbReference type="PROSITE-ProRule" id="PRU00169"/>
    </source>
</evidence>
<gene>
    <name evidence="3" type="ORF">EHS11_01905</name>
</gene>
<dbReference type="AlphaFoldDB" id="A0A4V3JXF6"/>
<dbReference type="Gene3D" id="3.40.50.2300">
    <property type="match status" value="1"/>
</dbReference>
<protein>
    <submittedName>
        <fullName evidence="3">Response regulator</fullName>
    </submittedName>
</protein>
<reference evidence="3" key="1">
    <citation type="journal article" date="2019" name="PLoS Negl. Trop. Dis.">
        <title>Revisiting the worldwide diversity of Leptospira species in the environment.</title>
        <authorList>
            <person name="Vincent A.T."/>
            <person name="Schiettekatte O."/>
            <person name="Bourhy P."/>
            <person name="Veyrier F.J."/>
            <person name="Picardeau M."/>
        </authorList>
    </citation>
    <scope>NUCLEOTIDE SEQUENCE [LARGE SCALE GENOMIC DNA]</scope>
    <source>
        <strain evidence="3">201400974</strain>
    </source>
</reference>
<dbReference type="InterPro" id="IPR001789">
    <property type="entry name" value="Sig_transdc_resp-reg_receiver"/>
</dbReference>
<dbReference type="InterPro" id="IPR011006">
    <property type="entry name" value="CheY-like_superfamily"/>
</dbReference>
<dbReference type="SUPFAM" id="SSF52172">
    <property type="entry name" value="CheY-like"/>
    <property type="match status" value="1"/>
</dbReference>
<dbReference type="PANTHER" id="PTHR44520:SF2">
    <property type="entry name" value="RESPONSE REGULATOR RCP1"/>
    <property type="match status" value="1"/>
</dbReference>
<accession>A0A4V3JXF6</accession>
<feature type="domain" description="Response regulatory" evidence="2">
    <location>
        <begin position="5"/>
        <end position="132"/>
    </location>
</feature>
<proteinExistence type="predicted"/>
<feature type="modified residue" description="4-aspartylphosphate" evidence="1">
    <location>
        <position position="62"/>
    </location>
</feature>
<dbReference type="Pfam" id="PF00072">
    <property type="entry name" value="Response_reg"/>
    <property type="match status" value="1"/>
</dbReference>
<sequence length="133" mass="15347">MSQIKICLIDDDKIYQFTTKKIISNSKLAEEILTFSDGEEAIEFFEASKQNKEILPDVIFLDINMPYMDGWQFLEAYAKIHAEILKPIRIYLVSSSVDEADTKRASENNLLSGYIFKPFTKEKLIEATSFFQS</sequence>
<evidence type="ECO:0000313" key="3">
    <source>
        <dbReference type="EMBL" id="TGN14257.1"/>
    </source>
</evidence>
<evidence type="ECO:0000313" key="4">
    <source>
        <dbReference type="Proteomes" id="UP000298264"/>
    </source>
</evidence>
<dbReference type="PROSITE" id="PS50110">
    <property type="entry name" value="RESPONSE_REGULATORY"/>
    <property type="match status" value="1"/>
</dbReference>
<keyword evidence="4" id="KW-1185">Reference proteome</keyword>
<comment type="caution">
    <text evidence="3">The sequence shown here is derived from an EMBL/GenBank/DDBJ whole genome shotgun (WGS) entry which is preliminary data.</text>
</comment>
<dbReference type="OrthoDB" id="9759232at2"/>
<dbReference type="GO" id="GO:0000160">
    <property type="term" value="P:phosphorelay signal transduction system"/>
    <property type="evidence" value="ECO:0007669"/>
    <property type="project" value="InterPro"/>
</dbReference>
<organism evidence="3 4">
    <name type="scientific">Leptospira ilyithenensis</name>
    <dbReference type="NCBI Taxonomy" id="2484901"/>
    <lineage>
        <taxon>Bacteria</taxon>
        <taxon>Pseudomonadati</taxon>
        <taxon>Spirochaetota</taxon>
        <taxon>Spirochaetia</taxon>
        <taxon>Leptospirales</taxon>
        <taxon>Leptospiraceae</taxon>
        <taxon>Leptospira</taxon>
    </lineage>
</organism>
<dbReference type="EMBL" id="RQHV01000007">
    <property type="protein sequence ID" value="TGN14257.1"/>
    <property type="molecule type" value="Genomic_DNA"/>
</dbReference>
<dbReference type="PANTHER" id="PTHR44520">
    <property type="entry name" value="RESPONSE REGULATOR RCP1-RELATED"/>
    <property type="match status" value="1"/>
</dbReference>
<keyword evidence="1" id="KW-0597">Phosphoprotein</keyword>
<dbReference type="Proteomes" id="UP000298264">
    <property type="component" value="Unassembled WGS sequence"/>
</dbReference>
<dbReference type="InterPro" id="IPR052893">
    <property type="entry name" value="TCS_response_regulator"/>
</dbReference>